<dbReference type="PANTHER" id="PTHR46268">
    <property type="entry name" value="STRESS RESPONSE PROTEIN NHAX"/>
    <property type="match status" value="1"/>
</dbReference>
<dbReference type="Pfam" id="PF00582">
    <property type="entry name" value="Usp"/>
    <property type="match status" value="1"/>
</dbReference>
<dbReference type="InterPro" id="IPR014729">
    <property type="entry name" value="Rossmann-like_a/b/a_fold"/>
</dbReference>
<evidence type="ECO:0000256" key="1">
    <source>
        <dbReference type="ARBA" id="ARBA00008791"/>
    </source>
</evidence>
<dbReference type="AlphaFoldDB" id="A0ABD6CE28"/>
<gene>
    <name evidence="3" type="ORF">ACFR9U_14880</name>
</gene>
<dbReference type="PANTHER" id="PTHR46268:SF6">
    <property type="entry name" value="UNIVERSAL STRESS PROTEIN UP12"/>
    <property type="match status" value="1"/>
</dbReference>
<dbReference type="PRINTS" id="PR01438">
    <property type="entry name" value="UNVRSLSTRESS"/>
</dbReference>
<dbReference type="Gene3D" id="3.40.50.620">
    <property type="entry name" value="HUPs"/>
    <property type="match status" value="1"/>
</dbReference>
<dbReference type="CDD" id="cd00293">
    <property type="entry name" value="USP-like"/>
    <property type="match status" value="1"/>
</dbReference>
<evidence type="ECO:0000313" key="3">
    <source>
        <dbReference type="EMBL" id="MFD1588264.1"/>
    </source>
</evidence>
<proteinExistence type="inferred from homology"/>
<comment type="caution">
    <text evidence="3">The sequence shown here is derived from an EMBL/GenBank/DDBJ whole genome shotgun (WGS) entry which is preliminary data.</text>
</comment>
<dbReference type="SUPFAM" id="SSF52402">
    <property type="entry name" value="Adenine nucleotide alpha hydrolases-like"/>
    <property type="match status" value="1"/>
</dbReference>
<accession>A0ABD6CE28</accession>
<dbReference type="RefSeq" id="WP_247382212.1">
    <property type="nucleotide sequence ID" value="NZ_JALLGV010000015.1"/>
</dbReference>
<sequence>MVDTVLVAVDDELSRMEPVATTAAEIAAGLDADVCLFHVFGEAEFETYLEEFGYEAADPVEIARKHAVVQDCAAIFQEHDVEPEIEAAIGDPSTEITAYVTESDVDHVFMGGHRRSAAGKALLGSVSQKVLRQVEVPCTISME</sequence>
<dbReference type="InterPro" id="IPR006016">
    <property type="entry name" value="UspA"/>
</dbReference>
<name>A0ABD6CE28_9EURY</name>
<evidence type="ECO:0000259" key="2">
    <source>
        <dbReference type="Pfam" id="PF00582"/>
    </source>
</evidence>
<organism evidence="3 4">
    <name type="scientific">Halorientalis brevis</name>
    <dbReference type="NCBI Taxonomy" id="1126241"/>
    <lineage>
        <taxon>Archaea</taxon>
        <taxon>Methanobacteriati</taxon>
        <taxon>Methanobacteriota</taxon>
        <taxon>Stenosarchaea group</taxon>
        <taxon>Halobacteria</taxon>
        <taxon>Halobacteriales</taxon>
        <taxon>Haloarculaceae</taxon>
        <taxon>Halorientalis</taxon>
    </lineage>
</organism>
<dbReference type="EMBL" id="JBHUDJ010000010">
    <property type="protein sequence ID" value="MFD1588264.1"/>
    <property type="molecule type" value="Genomic_DNA"/>
</dbReference>
<comment type="similarity">
    <text evidence="1">Belongs to the universal stress protein A family.</text>
</comment>
<feature type="domain" description="UspA" evidence="2">
    <location>
        <begin position="1"/>
        <end position="140"/>
    </location>
</feature>
<evidence type="ECO:0000313" key="4">
    <source>
        <dbReference type="Proteomes" id="UP001597119"/>
    </source>
</evidence>
<reference evidence="3 4" key="1">
    <citation type="journal article" date="2019" name="Int. J. Syst. Evol. Microbiol.">
        <title>The Global Catalogue of Microorganisms (GCM) 10K type strain sequencing project: providing services to taxonomists for standard genome sequencing and annotation.</title>
        <authorList>
            <consortium name="The Broad Institute Genomics Platform"/>
            <consortium name="The Broad Institute Genome Sequencing Center for Infectious Disease"/>
            <person name="Wu L."/>
            <person name="Ma J."/>
        </authorList>
    </citation>
    <scope>NUCLEOTIDE SEQUENCE [LARGE SCALE GENOMIC DNA]</scope>
    <source>
        <strain evidence="3 4">CGMCC 1.12125</strain>
    </source>
</reference>
<protein>
    <submittedName>
        <fullName evidence="3">Universal stress protein</fullName>
    </submittedName>
</protein>
<keyword evidence="4" id="KW-1185">Reference proteome</keyword>
<dbReference type="InterPro" id="IPR006015">
    <property type="entry name" value="Universal_stress_UspA"/>
</dbReference>
<dbReference type="Proteomes" id="UP001597119">
    <property type="component" value="Unassembled WGS sequence"/>
</dbReference>